<name>A0A410G510_9FLAO</name>
<proteinExistence type="predicted"/>
<sequence>MNYRDYIEIRADKRFGKPCLKGTRISVYDVLNWLANGMTKQEIMTDFDEASEEMIQACLHFAADKEYKHALLY</sequence>
<dbReference type="PANTHER" id="PTHR34849:SF5">
    <property type="entry name" value="SSL2733 PROTEIN"/>
    <property type="match status" value="1"/>
</dbReference>
<keyword evidence="2" id="KW-1185">Reference proteome</keyword>
<accession>A0A410G510</accession>
<dbReference type="SUPFAM" id="SSF46689">
    <property type="entry name" value="Homeodomain-like"/>
    <property type="match status" value="1"/>
</dbReference>
<gene>
    <name evidence="1" type="ORF">EI546_11840</name>
</gene>
<protein>
    <submittedName>
        <fullName evidence="1">DUF433 domain-containing protein</fullName>
    </submittedName>
</protein>
<dbReference type="Gene3D" id="1.10.10.10">
    <property type="entry name" value="Winged helix-like DNA-binding domain superfamily/Winged helix DNA-binding domain"/>
    <property type="match status" value="1"/>
</dbReference>
<dbReference type="KEGG" id="aev:EI546_11840"/>
<dbReference type="InterPro" id="IPR009057">
    <property type="entry name" value="Homeodomain-like_sf"/>
</dbReference>
<dbReference type="OrthoDB" id="9809515at2"/>
<dbReference type="RefSeq" id="WP_128250731.1">
    <property type="nucleotide sequence ID" value="NZ_CP034951.1"/>
</dbReference>
<dbReference type="InterPro" id="IPR007367">
    <property type="entry name" value="DUF433"/>
</dbReference>
<dbReference type="PANTHER" id="PTHR34849">
    <property type="entry name" value="SSL5025 PROTEIN"/>
    <property type="match status" value="1"/>
</dbReference>
<dbReference type="AlphaFoldDB" id="A0A410G510"/>
<dbReference type="InterPro" id="IPR036388">
    <property type="entry name" value="WH-like_DNA-bd_sf"/>
</dbReference>
<reference evidence="1 2" key="1">
    <citation type="submission" date="2019-01" db="EMBL/GenBank/DDBJ databases">
        <title>Complete genome sequencing of Aequorivita sp. H23M31.</title>
        <authorList>
            <person name="Bae J.-W."/>
        </authorList>
    </citation>
    <scope>NUCLEOTIDE SEQUENCE [LARGE SCALE GENOMIC DNA]</scope>
    <source>
        <strain evidence="1 2">H23M31</strain>
    </source>
</reference>
<dbReference type="Pfam" id="PF04255">
    <property type="entry name" value="DUF433"/>
    <property type="match status" value="1"/>
</dbReference>
<dbReference type="EMBL" id="CP034951">
    <property type="protein sequence ID" value="QAA82364.1"/>
    <property type="molecule type" value="Genomic_DNA"/>
</dbReference>
<evidence type="ECO:0000313" key="2">
    <source>
        <dbReference type="Proteomes" id="UP000285517"/>
    </source>
</evidence>
<dbReference type="Proteomes" id="UP000285517">
    <property type="component" value="Chromosome"/>
</dbReference>
<organism evidence="1 2">
    <name type="scientific">Aequorivita ciconiae</name>
    <dbReference type="NCBI Taxonomy" id="2494375"/>
    <lineage>
        <taxon>Bacteria</taxon>
        <taxon>Pseudomonadati</taxon>
        <taxon>Bacteroidota</taxon>
        <taxon>Flavobacteriia</taxon>
        <taxon>Flavobacteriales</taxon>
        <taxon>Flavobacteriaceae</taxon>
        <taxon>Aequorivita</taxon>
    </lineage>
</organism>
<evidence type="ECO:0000313" key="1">
    <source>
        <dbReference type="EMBL" id="QAA82364.1"/>
    </source>
</evidence>